<organism evidence="1 2">
    <name type="scientific">Pseudomonas nitroreducens</name>
    <dbReference type="NCBI Taxonomy" id="46680"/>
    <lineage>
        <taxon>Bacteria</taxon>
        <taxon>Pseudomonadati</taxon>
        <taxon>Pseudomonadota</taxon>
        <taxon>Gammaproteobacteria</taxon>
        <taxon>Pseudomonadales</taxon>
        <taxon>Pseudomonadaceae</taxon>
        <taxon>Pseudomonas</taxon>
    </lineage>
</organism>
<proteinExistence type="predicted"/>
<accession>A0A7W7KJ55</accession>
<name>A0A7W7KJ55_PSENT</name>
<sequence>MQKYRLTLQRHGQLLGHFDSDLPWARDAIRAVAEALGGQGFDLQLQVAEGERRLLESSPEGIRILACEPLYRPRALTEL</sequence>
<dbReference type="AlphaFoldDB" id="A0A7W7KJ55"/>
<evidence type="ECO:0000313" key="2">
    <source>
        <dbReference type="Proteomes" id="UP000566995"/>
    </source>
</evidence>
<dbReference type="EMBL" id="JACHLI010000006">
    <property type="protein sequence ID" value="MBB4863263.1"/>
    <property type="molecule type" value="Genomic_DNA"/>
</dbReference>
<comment type="caution">
    <text evidence="1">The sequence shown here is derived from an EMBL/GenBank/DDBJ whole genome shotgun (WGS) entry which is preliminary data.</text>
</comment>
<dbReference type="Proteomes" id="UP000566995">
    <property type="component" value="Unassembled WGS sequence"/>
</dbReference>
<protein>
    <recommendedName>
        <fullName evidence="3">Cytoplasmic protein</fullName>
    </recommendedName>
</protein>
<gene>
    <name evidence="1" type="ORF">HNP46_002110</name>
</gene>
<evidence type="ECO:0000313" key="1">
    <source>
        <dbReference type="EMBL" id="MBB4863263.1"/>
    </source>
</evidence>
<dbReference type="RefSeq" id="WP_184588479.1">
    <property type="nucleotide sequence ID" value="NZ_JACHLI010000006.1"/>
</dbReference>
<reference evidence="1 2" key="1">
    <citation type="submission" date="2020-08" db="EMBL/GenBank/DDBJ databases">
        <title>Functional genomics of gut bacteria from endangered species of beetles.</title>
        <authorList>
            <person name="Carlos-Shanley C."/>
        </authorList>
    </citation>
    <scope>NUCLEOTIDE SEQUENCE [LARGE SCALE GENOMIC DNA]</scope>
    <source>
        <strain evidence="1 2">S00179</strain>
    </source>
</reference>
<evidence type="ECO:0008006" key="3">
    <source>
        <dbReference type="Google" id="ProtNLM"/>
    </source>
</evidence>